<comment type="caution">
    <text evidence="2">The sequence shown here is derived from an EMBL/GenBank/DDBJ whole genome shotgun (WGS) entry which is preliminary data.</text>
</comment>
<evidence type="ECO:0000313" key="3">
    <source>
        <dbReference type="Proteomes" id="UP000278673"/>
    </source>
</evidence>
<feature type="region of interest" description="Disordered" evidence="1">
    <location>
        <begin position="1"/>
        <end position="31"/>
    </location>
</feature>
<evidence type="ECO:0000256" key="1">
    <source>
        <dbReference type="SAM" id="MobiDB-lite"/>
    </source>
</evidence>
<feature type="compositionally biased region" description="Gly residues" evidence="1">
    <location>
        <begin position="158"/>
        <end position="180"/>
    </location>
</feature>
<feature type="region of interest" description="Disordered" evidence="1">
    <location>
        <begin position="45"/>
        <end position="80"/>
    </location>
</feature>
<organism evidence="2 3">
    <name type="scientific">Streptomyces triticirhizae</name>
    <dbReference type="NCBI Taxonomy" id="2483353"/>
    <lineage>
        <taxon>Bacteria</taxon>
        <taxon>Bacillati</taxon>
        <taxon>Actinomycetota</taxon>
        <taxon>Actinomycetes</taxon>
        <taxon>Kitasatosporales</taxon>
        <taxon>Streptomycetaceae</taxon>
        <taxon>Streptomyces</taxon>
    </lineage>
</organism>
<gene>
    <name evidence="2" type="ORF">EBN88_22225</name>
</gene>
<dbReference type="AlphaFoldDB" id="A0A3M2LGI5"/>
<protein>
    <submittedName>
        <fullName evidence="2">Uncharacterized protein</fullName>
    </submittedName>
</protein>
<accession>A0A3M2LGI5</accession>
<reference evidence="2 3" key="1">
    <citation type="submission" date="2018-10" db="EMBL/GenBank/DDBJ databases">
        <title>Isolation, diversity and antifungal activity of actinobacteria from wheat.</title>
        <authorList>
            <person name="Han C."/>
        </authorList>
    </citation>
    <scope>NUCLEOTIDE SEQUENCE [LARGE SCALE GENOMIC DNA]</scope>
    <source>
        <strain evidence="2 3">NEAU-YY642</strain>
    </source>
</reference>
<dbReference type="Proteomes" id="UP000278673">
    <property type="component" value="Unassembled WGS sequence"/>
</dbReference>
<name>A0A3M2LGI5_9ACTN</name>
<feature type="region of interest" description="Disordered" evidence="1">
    <location>
        <begin position="131"/>
        <end position="180"/>
    </location>
</feature>
<feature type="compositionally biased region" description="Basic and acidic residues" evidence="1">
    <location>
        <begin position="137"/>
        <end position="156"/>
    </location>
</feature>
<dbReference type="EMBL" id="RFFJ01000153">
    <property type="protein sequence ID" value="RMI36156.1"/>
    <property type="molecule type" value="Genomic_DNA"/>
</dbReference>
<proteinExistence type="predicted"/>
<evidence type="ECO:0000313" key="2">
    <source>
        <dbReference type="EMBL" id="RMI36156.1"/>
    </source>
</evidence>
<feature type="compositionally biased region" description="Gly residues" evidence="1">
    <location>
        <begin position="60"/>
        <end position="76"/>
    </location>
</feature>
<keyword evidence="3" id="KW-1185">Reference proteome</keyword>
<sequence>MAGGAASHQHRAAGDGGDGEAGAGQHHGRDAGLGAANARLCAETWLGRGGGGGGRRRGGRGGGGRGDGQPGGGRLGAAGEDHVVLGASAGVGVHGGAGALEFAGDAEHDAVEDGGLGGRLVLGAAGDGEVHGAAGADRSRGDAVAEVHDLRGRRVVDGQGGRGGGQGDGGAEPGGGQRGP</sequence>